<feature type="transmembrane region" description="Helical" evidence="2">
    <location>
        <begin position="19"/>
        <end position="38"/>
    </location>
</feature>
<comment type="caution">
    <text evidence="5">The sequence shown here is derived from an EMBL/GenBank/DDBJ whole genome shotgun (WGS) entry which is preliminary data.</text>
</comment>
<evidence type="ECO:0000313" key="5">
    <source>
        <dbReference type="EMBL" id="OLO45332.1"/>
    </source>
</evidence>
<accession>A0A1Q8VB56</accession>
<dbReference type="RefSeq" id="WP_075412086.1">
    <property type="nucleotide sequence ID" value="NZ_MSKK01000040.1"/>
</dbReference>
<feature type="domain" description="Alpha/beta-hydrolase N-terminal" evidence="4">
    <location>
        <begin position="33"/>
        <end position="253"/>
    </location>
</feature>
<keyword evidence="2" id="KW-0812">Transmembrane</keyword>
<dbReference type="EMBL" id="MSKK01000040">
    <property type="protein sequence ID" value="OLO45332.1"/>
    <property type="molecule type" value="Genomic_DNA"/>
</dbReference>
<organism evidence="5 6">
    <name type="scientific">Actinomyces oris</name>
    <dbReference type="NCBI Taxonomy" id="544580"/>
    <lineage>
        <taxon>Bacteria</taxon>
        <taxon>Bacillati</taxon>
        <taxon>Actinomycetota</taxon>
        <taxon>Actinomycetes</taxon>
        <taxon>Actinomycetales</taxon>
        <taxon>Actinomycetaceae</taxon>
        <taxon>Actinomyces</taxon>
    </lineage>
</organism>
<feature type="transmembrane region" description="Helical" evidence="2">
    <location>
        <begin position="137"/>
        <end position="159"/>
    </location>
</feature>
<protein>
    <recommendedName>
        <fullName evidence="7">Alpha/beta-hydrolase catalytic domain-containing protein</fullName>
    </recommendedName>
</protein>
<name>A0A1Q8VB56_9ACTO</name>
<dbReference type="AlphaFoldDB" id="A0A1Q8VB56"/>
<feature type="transmembrane region" description="Helical" evidence="2">
    <location>
        <begin position="180"/>
        <end position="203"/>
    </location>
</feature>
<reference evidence="5 6" key="1">
    <citation type="submission" date="2016-12" db="EMBL/GenBank/DDBJ databases">
        <title>Genomic comparison of strains in the 'Actinomyces naeslundii' group.</title>
        <authorList>
            <person name="Mughal S.R."/>
            <person name="Do T."/>
            <person name="Gilbert S.C."/>
            <person name="Witherden E.A."/>
            <person name="Didelot X."/>
            <person name="Beighton D."/>
        </authorList>
    </citation>
    <scope>NUCLEOTIDE SEQUENCE [LARGE SCALE GENOMIC DNA]</scope>
    <source>
        <strain evidence="5 6">R21091</strain>
    </source>
</reference>
<evidence type="ECO:0000259" key="3">
    <source>
        <dbReference type="Pfam" id="PF10081"/>
    </source>
</evidence>
<dbReference type="OrthoDB" id="4397445at2"/>
<keyword evidence="2" id="KW-1133">Transmembrane helix</keyword>
<feature type="transmembrane region" description="Helical" evidence="2">
    <location>
        <begin position="99"/>
        <end position="117"/>
    </location>
</feature>
<feature type="transmembrane region" description="Helical" evidence="2">
    <location>
        <begin position="44"/>
        <end position="67"/>
    </location>
</feature>
<gene>
    <name evidence="5" type="ORF">BKH31_09520</name>
</gene>
<evidence type="ECO:0000256" key="2">
    <source>
        <dbReference type="SAM" id="Phobius"/>
    </source>
</evidence>
<dbReference type="InterPro" id="IPR027788">
    <property type="entry name" value="Alpha/beta-hydrolase_N_dom"/>
</dbReference>
<dbReference type="InterPro" id="IPR027787">
    <property type="entry name" value="Alpha/beta-hydrolase_catalytic"/>
</dbReference>
<feature type="domain" description="Alpha/beta-hydrolase catalytic" evidence="3">
    <location>
        <begin position="271"/>
        <end position="558"/>
    </location>
</feature>
<dbReference type="Pfam" id="PF10081">
    <property type="entry name" value="Abhydrolase_9"/>
    <property type="match status" value="1"/>
</dbReference>
<feature type="region of interest" description="Disordered" evidence="1">
    <location>
        <begin position="213"/>
        <end position="233"/>
    </location>
</feature>
<proteinExistence type="predicted"/>
<sequence>MLTLPPPVERAWDRLRPDLAGLVLGSVFFVLALTPSLIPRDILFQGVACGLCAATGYLVGVCLSWNWRTWVSNVVQILWEASGRSLPSWVPRWRRRVEITLSVIVVLGLNAILLQAVHWQQQVASLTDYRAYTPTQYLLVFPVGFSIWIALVMVGRGFLRLEAWLKRHLPQRLPLPVRSASSWIIVLVLVFTLVNQAIPGIIIRGAESAFSVRNSADPPSTPRPTAAERSGSPKSLVAWESLGTYGKRFVGRGLNAQGLEKVTSRPASEPIRVYAGLESAGSDQARAALVVEELKRTGAASRSTIMIAPTTGTGWVDPVAALSLEVLYDGDTAIAAAQYSYLPSGVQFIADTDKVRASGKALVTAVVAWWKTLPENDRPRLLLYGESLGVLAGEAAFDNLADILDSVDGVLWVGPPNSSRLWQDLVTRRDPGTGEVDPTYSAGLTVRFAQDQADMEAFAGDATWGDQRILYIQHASDPVVWWSPRLIRQTPDWLREQPGKDRSPTMRWMPYITFFQVSADLPRAMNVPAGHGHRYGAEILDGLVLVSHDSSFTPERVAQARQELKHALAAQPADG</sequence>
<dbReference type="Pfam" id="PF15420">
    <property type="entry name" value="Abhydrolase_9_N"/>
    <property type="match status" value="1"/>
</dbReference>
<evidence type="ECO:0000256" key="1">
    <source>
        <dbReference type="SAM" id="MobiDB-lite"/>
    </source>
</evidence>
<evidence type="ECO:0008006" key="7">
    <source>
        <dbReference type="Google" id="ProtNLM"/>
    </source>
</evidence>
<keyword evidence="2" id="KW-0472">Membrane</keyword>
<evidence type="ECO:0000259" key="4">
    <source>
        <dbReference type="Pfam" id="PF15420"/>
    </source>
</evidence>
<evidence type="ECO:0000313" key="6">
    <source>
        <dbReference type="Proteomes" id="UP000186471"/>
    </source>
</evidence>
<dbReference type="Proteomes" id="UP000186471">
    <property type="component" value="Unassembled WGS sequence"/>
</dbReference>